<keyword evidence="2" id="KW-1185">Reference proteome</keyword>
<name>A0ACB9PZH5_BAUVA</name>
<reference evidence="1 2" key="1">
    <citation type="journal article" date="2022" name="DNA Res.">
        <title>Chromosomal-level genome assembly of the orchid tree Bauhinia variegata (Leguminosae; Cercidoideae) supports the allotetraploid origin hypothesis of Bauhinia.</title>
        <authorList>
            <person name="Zhong Y."/>
            <person name="Chen Y."/>
            <person name="Zheng D."/>
            <person name="Pang J."/>
            <person name="Liu Y."/>
            <person name="Luo S."/>
            <person name="Meng S."/>
            <person name="Qian L."/>
            <person name="Wei D."/>
            <person name="Dai S."/>
            <person name="Zhou R."/>
        </authorList>
    </citation>
    <scope>NUCLEOTIDE SEQUENCE [LARGE SCALE GENOMIC DNA]</scope>
    <source>
        <strain evidence="1">BV-YZ2020</strain>
    </source>
</reference>
<dbReference type="EMBL" id="CM039427">
    <property type="protein sequence ID" value="KAI4354115.1"/>
    <property type="molecule type" value="Genomic_DNA"/>
</dbReference>
<dbReference type="Proteomes" id="UP000828941">
    <property type="component" value="Chromosome 2"/>
</dbReference>
<protein>
    <submittedName>
        <fullName evidence="1">Uncharacterized protein</fullName>
    </submittedName>
</protein>
<sequence length="1030" mass="118331">MRNLADHRDLFAKASAKPSKAYGGEDLTFQLIDGNGNFNNEGLKDFARQANLYQSGRSYAVVAIMGPQSSGKSTLLNHLFRTNFKMMDDVEGRSQTTQGIWLARCPDIKPLTLVMDMEGSDGSERGEDDTSFEKQSALFALAVADVVLINMWCQDIGREHAANKPLLRTVFQQVMIQFGNKPRKITLMFVVRDKTKSPENTLEDKLREDIEKLWASVLKPSGSSNLQLRDFFKVEVVFLPNYEEKEQDFKSKVKELKQRFVNSTAPGRLADTREGKEPASGFLISAQNIWNDILGNKDLDLPAHKIMVATARCEEIKNEQYNSFQMNEELHNLRKDAQFGFVPDFGKRVNSILNTCVSNYDEEALNFDEDVVNEKREELIYQSLQLVEPVYQAMVNHLRLKHLEKFMEAFDKGSDGQIKFNTVADHIQYRLNEFDQDCAAIEVDRAKWDSFKARAKLGRHMKSYSATKREDRPAFRVRRLYEPKLKQELSNSVGYLLCEEIDPTWSKIRKHFNTVMDPALCQLDNTLSELGVEEEGRKEMLERLLEYGKDVVGAKAREESGRAKNHMLRKFIKHFNYDDDSSPRNWNNSEEIQKTAEAALSYPLQLLAVLAAIRLEEPEEDDNILKILSSALLEMDQNARIDLDSPTWEMVTPFKTLITPIQCKELWQEFMVEVENAVIDALQLVQPSAYGEMLNKLRQEYLNKFTEEFDKYSDKQHTFITAADDCIKKCLLQFDNHCEDLKIELADRDRLKARAKLEHDMNSYIAAKSEEKMAPKIILFEEKLKQELSDDVGHLLCEETDPTWSKIRKHLSGLSFSRLHDILSEFGIDEAARREKIERTQKYAKDVVINKAREESYRAKNRMIAKFRKLFNYECNSKRHETGDVKIEQAVGATLFTPLKVLAGLVAIRLEESDTDNIEGILFDALSDPRGSNISNALDSSHWNEVPSSRTLLTPLQCSKLLKDYLDEAQKIVDQAREDRKLKKNAWMEKFFKKIGSVIIGIVAACSLLWKLISDRMNQRNSENGKGHKE</sequence>
<organism evidence="1 2">
    <name type="scientific">Bauhinia variegata</name>
    <name type="common">Purple orchid tree</name>
    <name type="synonym">Phanera variegata</name>
    <dbReference type="NCBI Taxonomy" id="167791"/>
    <lineage>
        <taxon>Eukaryota</taxon>
        <taxon>Viridiplantae</taxon>
        <taxon>Streptophyta</taxon>
        <taxon>Embryophyta</taxon>
        <taxon>Tracheophyta</taxon>
        <taxon>Spermatophyta</taxon>
        <taxon>Magnoliopsida</taxon>
        <taxon>eudicotyledons</taxon>
        <taxon>Gunneridae</taxon>
        <taxon>Pentapetalae</taxon>
        <taxon>rosids</taxon>
        <taxon>fabids</taxon>
        <taxon>Fabales</taxon>
        <taxon>Fabaceae</taxon>
        <taxon>Cercidoideae</taxon>
        <taxon>Cercideae</taxon>
        <taxon>Bauhiniinae</taxon>
        <taxon>Bauhinia</taxon>
    </lineage>
</organism>
<gene>
    <name evidence="1" type="ORF">L6164_003014</name>
</gene>
<accession>A0ACB9PZH5</accession>
<evidence type="ECO:0000313" key="2">
    <source>
        <dbReference type="Proteomes" id="UP000828941"/>
    </source>
</evidence>
<evidence type="ECO:0000313" key="1">
    <source>
        <dbReference type="EMBL" id="KAI4354115.1"/>
    </source>
</evidence>
<comment type="caution">
    <text evidence="1">The sequence shown here is derived from an EMBL/GenBank/DDBJ whole genome shotgun (WGS) entry which is preliminary data.</text>
</comment>
<proteinExistence type="predicted"/>